<feature type="compositionally biased region" description="Low complexity" evidence="1">
    <location>
        <begin position="838"/>
        <end position="849"/>
    </location>
</feature>
<protein>
    <submittedName>
        <fullName evidence="3">Sex pilus assembly protein TrhC</fullName>
    </submittedName>
</protein>
<dbReference type="Gene3D" id="1.10.8.730">
    <property type="match status" value="1"/>
</dbReference>
<evidence type="ECO:0000259" key="2">
    <source>
        <dbReference type="Pfam" id="PF19044"/>
    </source>
</evidence>
<dbReference type="PANTHER" id="PTHR38467">
    <property type="match status" value="1"/>
</dbReference>
<accession>A0A2X2E092</accession>
<dbReference type="InterPro" id="IPR027417">
    <property type="entry name" value="P-loop_NTPase"/>
</dbReference>
<feature type="compositionally biased region" description="Low complexity" evidence="1">
    <location>
        <begin position="869"/>
        <end position="879"/>
    </location>
</feature>
<dbReference type="NCBIfam" id="TIGR02746">
    <property type="entry name" value="TraC-F-type"/>
    <property type="match status" value="1"/>
</dbReference>
<dbReference type="InterPro" id="IPR053155">
    <property type="entry name" value="F-pilin_assembly_TraC"/>
</dbReference>
<dbReference type="PANTHER" id="PTHR38467:SF1">
    <property type="entry name" value="CONJUGATIVE TRANSFER: ASSEMBLY"/>
    <property type="match status" value="1"/>
</dbReference>
<dbReference type="InterPro" id="IPR014117">
    <property type="entry name" value="TraC-F-type"/>
</dbReference>
<name>A0A2X2E092_PSELU</name>
<evidence type="ECO:0000313" key="3">
    <source>
        <dbReference type="EMBL" id="SPZ00270.1"/>
    </source>
</evidence>
<dbReference type="AlphaFoldDB" id="A0A2X2E092"/>
<proteinExistence type="predicted"/>
<dbReference type="Proteomes" id="UP000250443">
    <property type="component" value="Unassembled WGS sequence"/>
</dbReference>
<dbReference type="Pfam" id="PF19044">
    <property type="entry name" value="P-loop_TraG"/>
    <property type="match status" value="1"/>
</dbReference>
<dbReference type="RefSeq" id="WP_073450772.1">
    <property type="nucleotide sequence ID" value="NZ_FQYS01000024.1"/>
</dbReference>
<feature type="region of interest" description="Disordered" evidence="1">
    <location>
        <begin position="826"/>
        <end position="886"/>
    </location>
</feature>
<dbReference type="EMBL" id="UAUF01000002">
    <property type="protein sequence ID" value="SPZ00270.1"/>
    <property type="molecule type" value="Genomic_DNA"/>
</dbReference>
<dbReference type="Gene3D" id="3.40.50.300">
    <property type="entry name" value="P-loop containing nucleotide triphosphate hydrolases"/>
    <property type="match status" value="1"/>
</dbReference>
<dbReference type="InterPro" id="IPR043964">
    <property type="entry name" value="P-loop_TraG"/>
</dbReference>
<gene>
    <name evidence="3" type="primary">trhC</name>
    <name evidence="3" type="ORF">NCTC11842_00415</name>
</gene>
<dbReference type="SUPFAM" id="SSF52540">
    <property type="entry name" value="P-loop containing nucleoside triphosphate hydrolases"/>
    <property type="match status" value="1"/>
</dbReference>
<evidence type="ECO:0000256" key="1">
    <source>
        <dbReference type="SAM" id="MobiDB-lite"/>
    </source>
</evidence>
<organism evidence="3 4">
    <name type="scientific">Pseudomonas luteola</name>
    <dbReference type="NCBI Taxonomy" id="47886"/>
    <lineage>
        <taxon>Bacteria</taxon>
        <taxon>Pseudomonadati</taxon>
        <taxon>Pseudomonadota</taxon>
        <taxon>Gammaproteobacteria</taxon>
        <taxon>Pseudomonadales</taxon>
        <taxon>Pseudomonadaceae</taxon>
        <taxon>Pseudomonas</taxon>
    </lineage>
</organism>
<sequence length="886" mass="99658">MEFISCREEHAEGIIPREVRASQLSPVIAYDEEKEYFFNNDGTIGVGFMCRPLPGVDERQQASINNMLNQPFPNDTIISFMMFLSPEVQAPLNSMKRLRDKFTHPLHSEIINSRVEFFRQHTREPLIARGNKGVFNNGVIHDQKLVITIKIPIRERLPSTKELEELFAAAEKLESSLNTIGFGPRKMNADQLKRILNTLLNWGERSGWRLGEDSWDETSPINEQVFDYETDVEVKKTHLRLGDTYAKVLSAKRLPNYFFFGDAIGYVGDLSGQGQSIKENYAICCNVYYPNAQKQKKNLDRKRTLTVNQAFGPLLKIVPVLGEKKESFDTLEKSMSAGNRGLRMNYCAVIFAPTLKRVESAAAAMQDIWAESKFTMMQDKFIQLPMLINSLPFGADHKAVIELNRYKTLTSEHATVLLPLFGEWKGTGTPHVGLVSRNGQFMSLSLHDSETNKNGVIAAESGSGKSFFANELLTAYMSEGAQVWVIDAGKSYEKLCETLEGSYVQFGESSTICLNPFDIVVDYFDDEDALVAQVMAMASPKGNLEEFQIAETRRLMAGIWRQKGNAMLVDDIAEACLAHHDQRVKDVGSQLYVFTRDGSYGKYFHGKNNMRFTNQFTVLELDELQGRTHLRQIVLLQLIYQIQQSVYHGDRNVKKIVFIDEAWDLLKEGDISKFMEHAYRKFRKYQGSMLIATQSVNDLYDNPVGRAIAENSAFMFLLGQTNETIESIKRSGRLTLSDGGFSLLKTVHTVTGVYSEIFIRSKAGIGVGRLFVGPFQKLLYSTDPNDVGQIDRYRAMGLGVSDAIYAVLRDRGELDTRADDEVIEQAQSHERKLRKSRSASSKSDPSPRLVPLSLPEEPAVSAESPAQPENPESTPATATAEEEVTP</sequence>
<dbReference type="Pfam" id="PF11130">
    <property type="entry name" value="TraC_F_IV"/>
    <property type="match status" value="1"/>
</dbReference>
<evidence type="ECO:0000313" key="4">
    <source>
        <dbReference type="Proteomes" id="UP000250443"/>
    </source>
</evidence>
<reference evidence="3 4" key="1">
    <citation type="submission" date="2018-06" db="EMBL/GenBank/DDBJ databases">
        <authorList>
            <consortium name="Pathogen Informatics"/>
            <person name="Doyle S."/>
        </authorList>
    </citation>
    <scope>NUCLEOTIDE SEQUENCE [LARGE SCALE GENOMIC DNA]</scope>
    <source>
        <strain evidence="3 4">NCTC11842</strain>
    </source>
</reference>
<feature type="domain" description="TraG P-loop" evidence="2">
    <location>
        <begin position="450"/>
        <end position="808"/>
    </location>
</feature>
<dbReference type="CDD" id="cd01127">
    <property type="entry name" value="TrwB_TraG_TraD_VirD4"/>
    <property type="match status" value="1"/>
</dbReference>
<dbReference type="InterPro" id="IPR025955">
    <property type="entry name" value="TraC/Conjuga_ATPase"/>
</dbReference>